<dbReference type="InterPro" id="IPR027470">
    <property type="entry name" value="Cation_efflux_CTD"/>
</dbReference>
<evidence type="ECO:0000313" key="11">
    <source>
        <dbReference type="Proteomes" id="UP000586093"/>
    </source>
</evidence>
<gene>
    <name evidence="10" type="ORF">H4F90_10075</name>
</gene>
<dbReference type="AlphaFoldDB" id="A0A839HRT6"/>
<evidence type="ECO:0000256" key="3">
    <source>
        <dbReference type="ARBA" id="ARBA00022448"/>
    </source>
</evidence>
<keyword evidence="3" id="KW-0813">Transport</keyword>
<evidence type="ECO:0000313" key="10">
    <source>
        <dbReference type="EMBL" id="MBB1162328.1"/>
    </source>
</evidence>
<dbReference type="Gene3D" id="3.30.70.1350">
    <property type="entry name" value="Cation efflux protein, cytoplasmic domain"/>
    <property type="match status" value="1"/>
</dbReference>
<feature type="transmembrane region" description="Helical" evidence="7">
    <location>
        <begin position="152"/>
        <end position="175"/>
    </location>
</feature>
<keyword evidence="4 7" id="KW-0812">Transmembrane</keyword>
<dbReference type="RefSeq" id="WP_182664130.1">
    <property type="nucleotide sequence ID" value="NZ_JACIVI010000003.1"/>
</dbReference>
<accession>A0A839HRT6</accession>
<dbReference type="InterPro" id="IPR002524">
    <property type="entry name" value="Cation_efflux"/>
</dbReference>
<reference evidence="10 11" key="1">
    <citation type="submission" date="2020-08" db="EMBL/GenBank/DDBJ databases">
        <title>Aquariorum lacteus gen. nov., sp. nov., a new member of the family Comamonadaceae, isolated from freshwater aquarium.</title>
        <authorList>
            <person name="Chun S.-J."/>
        </authorList>
    </citation>
    <scope>NUCLEOTIDE SEQUENCE [LARGE SCALE GENOMIC DNA]</scope>
    <source>
        <strain evidence="10 11">SJAQ100</strain>
    </source>
</reference>
<evidence type="ECO:0000256" key="4">
    <source>
        <dbReference type="ARBA" id="ARBA00022692"/>
    </source>
</evidence>
<keyword evidence="6 7" id="KW-0472">Membrane</keyword>
<evidence type="ECO:0000256" key="5">
    <source>
        <dbReference type="ARBA" id="ARBA00022989"/>
    </source>
</evidence>
<dbReference type="SUPFAM" id="SSF160240">
    <property type="entry name" value="Cation efflux protein cytoplasmic domain-like"/>
    <property type="match status" value="1"/>
</dbReference>
<protein>
    <submittedName>
        <fullName evidence="10">Cation transporter</fullName>
    </submittedName>
</protein>
<evidence type="ECO:0000256" key="6">
    <source>
        <dbReference type="ARBA" id="ARBA00023136"/>
    </source>
</evidence>
<name>A0A839HRT6_9BURK</name>
<dbReference type="InterPro" id="IPR058533">
    <property type="entry name" value="Cation_efflux_TM"/>
</dbReference>
<dbReference type="GO" id="GO:0015086">
    <property type="term" value="F:cadmium ion transmembrane transporter activity"/>
    <property type="evidence" value="ECO:0007669"/>
    <property type="project" value="TreeGrafter"/>
</dbReference>
<dbReference type="PANTHER" id="PTHR43840">
    <property type="entry name" value="MITOCHONDRIAL METAL TRANSPORTER 1-RELATED"/>
    <property type="match status" value="1"/>
</dbReference>
<comment type="subcellular location">
    <subcellularLocation>
        <location evidence="1">Membrane</location>
        <topology evidence="1">Multi-pass membrane protein</topology>
    </subcellularLocation>
</comment>
<dbReference type="Pfam" id="PF16916">
    <property type="entry name" value="ZT_dimer"/>
    <property type="match status" value="1"/>
</dbReference>
<feature type="transmembrane region" description="Helical" evidence="7">
    <location>
        <begin position="79"/>
        <end position="100"/>
    </location>
</feature>
<feature type="transmembrane region" description="Helical" evidence="7">
    <location>
        <begin position="40"/>
        <end position="58"/>
    </location>
</feature>
<evidence type="ECO:0000256" key="2">
    <source>
        <dbReference type="ARBA" id="ARBA00008114"/>
    </source>
</evidence>
<dbReference type="SUPFAM" id="SSF161111">
    <property type="entry name" value="Cation efflux protein transmembrane domain-like"/>
    <property type="match status" value="1"/>
</dbReference>
<dbReference type="EMBL" id="JACIVI010000003">
    <property type="protein sequence ID" value="MBB1162328.1"/>
    <property type="molecule type" value="Genomic_DNA"/>
</dbReference>
<dbReference type="InterPro" id="IPR050291">
    <property type="entry name" value="CDF_Transporter"/>
</dbReference>
<comment type="similarity">
    <text evidence="2">Belongs to the cation diffusion facilitator (CDF) transporter (TC 2.A.4) family.</text>
</comment>
<keyword evidence="11" id="KW-1185">Reference proteome</keyword>
<feature type="domain" description="Cation efflux protein cytoplasmic" evidence="9">
    <location>
        <begin position="211"/>
        <end position="285"/>
    </location>
</feature>
<dbReference type="InterPro" id="IPR036837">
    <property type="entry name" value="Cation_efflux_CTD_sf"/>
</dbReference>
<dbReference type="GO" id="GO:0006882">
    <property type="term" value="P:intracellular zinc ion homeostasis"/>
    <property type="evidence" value="ECO:0007669"/>
    <property type="project" value="TreeGrafter"/>
</dbReference>
<comment type="caution">
    <text evidence="10">The sequence shown here is derived from an EMBL/GenBank/DDBJ whole genome shotgun (WGS) entry which is preliminary data.</text>
</comment>
<dbReference type="PANTHER" id="PTHR43840:SF15">
    <property type="entry name" value="MITOCHONDRIAL METAL TRANSPORTER 1-RELATED"/>
    <property type="match status" value="1"/>
</dbReference>
<feature type="transmembrane region" description="Helical" evidence="7">
    <location>
        <begin position="112"/>
        <end position="131"/>
    </location>
</feature>
<sequence>MRAADYLKLSIAVALATIALKAGAWWSSGAVSLLSDALESLVNLAGAVFGLAMVMLAARPADARHPWGHDKAEDFSTGFEGVLILAAALGIAWAALPRLIHPEPLAAEGLGWGLGLSVAGTLLNLGLARAMQRAARRERSEALAAEARHLMVDVWTTVGVLAGLGAVALTGWLWLDAAMALALAGLIGREGLTLLRRSADGLMDHALDPPDQAAVERVLAGFAAREPLRFDHLHSRRAGRSGHVDLHLHLPPDWSLARAADLRDAVERALMEAVPGLRASIQLLPADVEAHAHRPPSAG</sequence>
<dbReference type="Gene3D" id="1.20.1510.10">
    <property type="entry name" value="Cation efflux protein transmembrane domain"/>
    <property type="match status" value="1"/>
</dbReference>
<evidence type="ECO:0000256" key="1">
    <source>
        <dbReference type="ARBA" id="ARBA00004141"/>
    </source>
</evidence>
<evidence type="ECO:0000259" key="9">
    <source>
        <dbReference type="Pfam" id="PF16916"/>
    </source>
</evidence>
<dbReference type="NCBIfam" id="TIGR01297">
    <property type="entry name" value="CDF"/>
    <property type="match status" value="1"/>
</dbReference>
<dbReference type="GO" id="GO:0015093">
    <property type="term" value="F:ferrous iron transmembrane transporter activity"/>
    <property type="evidence" value="ECO:0007669"/>
    <property type="project" value="TreeGrafter"/>
</dbReference>
<keyword evidence="5 7" id="KW-1133">Transmembrane helix</keyword>
<dbReference type="GO" id="GO:0005886">
    <property type="term" value="C:plasma membrane"/>
    <property type="evidence" value="ECO:0007669"/>
    <property type="project" value="TreeGrafter"/>
</dbReference>
<evidence type="ECO:0000259" key="8">
    <source>
        <dbReference type="Pfam" id="PF01545"/>
    </source>
</evidence>
<proteinExistence type="inferred from homology"/>
<organism evidence="10 11">
    <name type="scientific">Aquariibacter albus</name>
    <dbReference type="NCBI Taxonomy" id="2759899"/>
    <lineage>
        <taxon>Bacteria</taxon>
        <taxon>Pseudomonadati</taxon>
        <taxon>Pseudomonadota</taxon>
        <taxon>Betaproteobacteria</taxon>
        <taxon>Burkholderiales</taxon>
        <taxon>Sphaerotilaceae</taxon>
        <taxon>Aquariibacter</taxon>
    </lineage>
</organism>
<evidence type="ECO:0000256" key="7">
    <source>
        <dbReference type="SAM" id="Phobius"/>
    </source>
</evidence>
<dbReference type="Pfam" id="PF01545">
    <property type="entry name" value="Cation_efflux"/>
    <property type="match status" value="1"/>
</dbReference>
<dbReference type="GO" id="GO:0015341">
    <property type="term" value="F:zinc efflux antiporter activity"/>
    <property type="evidence" value="ECO:0007669"/>
    <property type="project" value="TreeGrafter"/>
</dbReference>
<feature type="domain" description="Cation efflux protein transmembrane" evidence="8">
    <location>
        <begin position="7"/>
        <end position="203"/>
    </location>
</feature>
<dbReference type="InterPro" id="IPR027469">
    <property type="entry name" value="Cation_efflux_TMD_sf"/>
</dbReference>
<dbReference type="Proteomes" id="UP000586093">
    <property type="component" value="Unassembled WGS sequence"/>
</dbReference>